<feature type="transmembrane region" description="Helical" evidence="7">
    <location>
        <begin position="139"/>
        <end position="163"/>
    </location>
</feature>
<dbReference type="Proteomes" id="UP001211005">
    <property type="component" value="Chromosome"/>
</dbReference>
<keyword evidence="3" id="KW-1003">Cell membrane</keyword>
<dbReference type="RefSeq" id="WP_269560038.1">
    <property type="nucleotide sequence ID" value="NZ_CP114767.1"/>
</dbReference>
<keyword evidence="5 7" id="KW-1133">Transmembrane helix</keyword>
<evidence type="ECO:0000256" key="7">
    <source>
        <dbReference type="SAM" id="Phobius"/>
    </source>
</evidence>
<gene>
    <name evidence="9" type="ORF">O3303_00105</name>
</gene>
<feature type="transmembrane region" description="Helical" evidence="7">
    <location>
        <begin position="39"/>
        <end position="56"/>
    </location>
</feature>
<proteinExistence type="inferred from homology"/>
<dbReference type="PANTHER" id="PTHR40074">
    <property type="entry name" value="O-ACETYLTRANSFERASE WECH"/>
    <property type="match status" value="1"/>
</dbReference>
<dbReference type="PANTHER" id="PTHR40074:SF2">
    <property type="entry name" value="O-ACETYLTRANSFERASE WECH"/>
    <property type="match status" value="1"/>
</dbReference>
<evidence type="ECO:0000256" key="4">
    <source>
        <dbReference type="ARBA" id="ARBA00022692"/>
    </source>
</evidence>
<dbReference type="Pfam" id="PF01757">
    <property type="entry name" value="Acyl_transf_3"/>
    <property type="match status" value="1"/>
</dbReference>
<evidence type="ECO:0000256" key="6">
    <source>
        <dbReference type="ARBA" id="ARBA00023136"/>
    </source>
</evidence>
<feature type="transmembrane region" description="Helical" evidence="7">
    <location>
        <begin position="295"/>
        <end position="312"/>
    </location>
</feature>
<keyword evidence="4 7" id="KW-0812">Transmembrane</keyword>
<dbReference type="InterPro" id="IPR002656">
    <property type="entry name" value="Acyl_transf_3_dom"/>
</dbReference>
<feature type="transmembrane region" description="Helical" evidence="7">
    <location>
        <begin position="231"/>
        <end position="249"/>
    </location>
</feature>
<keyword evidence="9" id="KW-0012">Acyltransferase</keyword>
<feature type="transmembrane region" description="Helical" evidence="7">
    <location>
        <begin position="113"/>
        <end position="132"/>
    </location>
</feature>
<feature type="transmembrane region" description="Helical" evidence="7">
    <location>
        <begin position="198"/>
        <end position="219"/>
    </location>
</feature>
<evidence type="ECO:0000259" key="8">
    <source>
        <dbReference type="Pfam" id="PF01757"/>
    </source>
</evidence>
<keyword evidence="10" id="KW-1185">Reference proteome</keyword>
<keyword evidence="9" id="KW-0808">Transferase</keyword>
<keyword evidence="6 7" id="KW-0472">Membrane</keyword>
<evidence type="ECO:0000256" key="1">
    <source>
        <dbReference type="ARBA" id="ARBA00004651"/>
    </source>
</evidence>
<organism evidence="9 10">
    <name type="scientific">Hymenobacter canadensis</name>
    <dbReference type="NCBI Taxonomy" id="2999067"/>
    <lineage>
        <taxon>Bacteria</taxon>
        <taxon>Pseudomonadati</taxon>
        <taxon>Bacteroidota</taxon>
        <taxon>Cytophagia</taxon>
        <taxon>Cytophagales</taxon>
        <taxon>Hymenobacteraceae</taxon>
        <taxon>Hymenobacter</taxon>
    </lineage>
</organism>
<evidence type="ECO:0000313" key="10">
    <source>
        <dbReference type="Proteomes" id="UP001211005"/>
    </source>
</evidence>
<dbReference type="GO" id="GO:0016746">
    <property type="term" value="F:acyltransferase activity"/>
    <property type="evidence" value="ECO:0007669"/>
    <property type="project" value="UniProtKB-KW"/>
</dbReference>
<feature type="transmembrane region" description="Helical" evidence="7">
    <location>
        <begin position="76"/>
        <end position="93"/>
    </location>
</feature>
<evidence type="ECO:0000313" key="9">
    <source>
        <dbReference type="EMBL" id="WBA41979.1"/>
    </source>
</evidence>
<accession>A0ABY7LQU6</accession>
<dbReference type="EMBL" id="CP114767">
    <property type="protein sequence ID" value="WBA41979.1"/>
    <property type="molecule type" value="Genomic_DNA"/>
</dbReference>
<comment type="subcellular location">
    <subcellularLocation>
        <location evidence="1">Cell membrane</location>
        <topology evidence="1">Multi-pass membrane protein</topology>
    </subcellularLocation>
</comment>
<protein>
    <submittedName>
        <fullName evidence="9">Acyltransferase</fullName>
    </submittedName>
</protein>
<feature type="transmembrane region" description="Helical" evidence="7">
    <location>
        <begin position="264"/>
        <end position="283"/>
    </location>
</feature>
<evidence type="ECO:0000256" key="2">
    <source>
        <dbReference type="ARBA" id="ARBA00007400"/>
    </source>
</evidence>
<feature type="transmembrane region" description="Helical" evidence="7">
    <location>
        <begin position="169"/>
        <end position="186"/>
    </location>
</feature>
<comment type="similarity">
    <text evidence="2">Belongs to the acyltransferase 3 family.</text>
</comment>
<feature type="transmembrane region" description="Helical" evidence="7">
    <location>
        <begin position="7"/>
        <end position="27"/>
    </location>
</feature>
<feature type="domain" description="Acyltransferase 3" evidence="8">
    <location>
        <begin position="5"/>
        <end position="310"/>
    </location>
</feature>
<evidence type="ECO:0000256" key="3">
    <source>
        <dbReference type="ARBA" id="ARBA00022475"/>
    </source>
</evidence>
<name>A0ABY7LQU6_9BACT</name>
<sequence length="326" mass="37229">MSERNYTIDAFRLLGALSVVALHVPYGDMNNSLVLGIRMWGRWAVPFFFLLSGYFFEQNYAKIGDMQFAKTIRNLLSIFIVANAIYIVSYFFTGEKNIYNLADFHNLDNGVAGHLWFIGSMVFAYVVFVYVLKKIDVKYYILIALILYSGLLYCDAYSKLFYVKADHDLVRYIISVPFILAGYYVSKFSVLEKYSNKYLYFALVFLGLLIQAAEFIGLYKLSGYGPHGQEFVFGSAIFAFGMFGLAFSIKNDVDNVFSSLGRKYSLLIYLYHPLVNVFLFAFWKPRELGGRFLYITNPVISFLLCVSLFVLLDKVAPKVVKVLNGG</sequence>
<reference evidence="9 10" key="1">
    <citation type="submission" date="2022-12" db="EMBL/GenBank/DDBJ databases">
        <title>Hymenobacter canadensis sp. nov. isolated from lake water of the Cambridge Bay, Canada.</title>
        <authorList>
            <person name="Kim W.H."/>
            <person name="Lee Y.M."/>
        </authorList>
    </citation>
    <scope>NUCLEOTIDE SEQUENCE [LARGE SCALE GENOMIC DNA]</scope>
    <source>
        <strain evidence="9 10">PAMC 29467</strain>
    </source>
</reference>
<evidence type="ECO:0000256" key="5">
    <source>
        <dbReference type="ARBA" id="ARBA00022989"/>
    </source>
</evidence>